<evidence type="ECO:0000313" key="1">
    <source>
        <dbReference type="EMBL" id="CAF4537060.1"/>
    </source>
</evidence>
<comment type="caution">
    <text evidence="1">The sequence shown here is derived from an EMBL/GenBank/DDBJ whole genome shotgun (WGS) entry which is preliminary data.</text>
</comment>
<dbReference type="AlphaFoldDB" id="A0A8S2Y9C1"/>
<dbReference type="EMBL" id="CAJOBA010105908">
    <property type="protein sequence ID" value="CAF4537060.1"/>
    <property type="molecule type" value="Genomic_DNA"/>
</dbReference>
<name>A0A8S2Y9C1_9BILA</name>
<organism evidence="1 2">
    <name type="scientific">Didymodactylos carnosus</name>
    <dbReference type="NCBI Taxonomy" id="1234261"/>
    <lineage>
        <taxon>Eukaryota</taxon>
        <taxon>Metazoa</taxon>
        <taxon>Spiralia</taxon>
        <taxon>Gnathifera</taxon>
        <taxon>Rotifera</taxon>
        <taxon>Eurotatoria</taxon>
        <taxon>Bdelloidea</taxon>
        <taxon>Philodinida</taxon>
        <taxon>Philodinidae</taxon>
        <taxon>Didymodactylos</taxon>
    </lineage>
</organism>
<reference evidence="1" key="1">
    <citation type="submission" date="2021-02" db="EMBL/GenBank/DDBJ databases">
        <authorList>
            <person name="Nowell W R."/>
        </authorList>
    </citation>
    <scope>NUCLEOTIDE SEQUENCE</scope>
</reference>
<accession>A0A8S2Y9C1</accession>
<protein>
    <submittedName>
        <fullName evidence="1">Uncharacterized protein</fullName>
    </submittedName>
</protein>
<dbReference type="Proteomes" id="UP000682733">
    <property type="component" value="Unassembled WGS sequence"/>
</dbReference>
<feature type="non-terminal residue" evidence="1">
    <location>
        <position position="1"/>
    </location>
</feature>
<proteinExistence type="predicted"/>
<evidence type="ECO:0000313" key="2">
    <source>
        <dbReference type="Proteomes" id="UP000682733"/>
    </source>
</evidence>
<sequence length="66" mass="7705">MKFLWRFVDDFRVKDEIIVVKRSPEKRKKGGVLVENGRRSQEKGEFFLQIPGRLHEKRGNNCGGTS</sequence>
<gene>
    <name evidence="1" type="ORF">TMI583_LOCUS49228</name>
</gene>